<evidence type="ECO:0000313" key="1">
    <source>
        <dbReference type="EMBL" id="PJZ93728.1"/>
    </source>
</evidence>
<dbReference type="EMBL" id="NPEF01000047">
    <property type="protein sequence ID" value="PJZ93728.1"/>
    <property type="molecule type" value="Genomic_DNA"/>
</dbReference>
<reference evidence="1" key="1">
    <citation type="submission" date="2017-07" db="EMBL/GenBank/DDBJ databases">
        <title>Leptospira spp. isolated from tropical soils.</title>
        <authorList>
            <person name="Thibeaux R."/>
            <person name="Iraola G."/>
            <person name="Ferres I."/>
            <person name="Bierque E."/>
            <person name="Girault D."/>
            <person name="Soupe-Gilbert M.-E."/>
            <person name="Picardeau M."/>
            <person name="Goarant C."/>
        </authorList>
    </citation>
    <scope>NUCLEOTIDE SEQUENCE [LARGE SCALE GENOMIC DNA]</scope>
    <source>
        <strain evidence="1">ATI7-C-A5</strain>
    </source>
</reference>
<proteinExistence type="predicted"/>
<dbReference type="AlphaFoldDB" id="A0A2N0BB35"/>
<accession>A0A2N0BB35</accession>
<sequence length="96" mass="11199">MTSKIESNILRTPTFPLRKPERKGRFFTETALSHIRRSERIRRPKTFQTNPTSGSFLRNLPVFWKGYRIEDVGDRFLSGKMIAGIPRPRVPNPMIV</sequence>
<comment type="caution">
    <text evidence="1">The sequence shown here is derived from an EMBL/GenBank/DDBJ whole genome shotgun (WGS) entry which is preliminary data.</text>
</comment>
<name>A0A2N0BB35_9LEPT</name>
<protein>
    <submittedName>
        <fullName evidence="1">Uncharacterized protein</fullName>
    </submittedName>
</protein>
<organism evidence="1">
    <name type="scientific">Leptospira ellisii</name>
    <dbReference type="NCBI Taxonomy" id="2023197"/>
    <lineage>
        <taxon>Bacteria</taxon>
        <taxon>Pseudomonadati</taxon>
        <taxon>Spirochaetota</taxon>
        <taxon>Spirochaetia</taxon>
        <taxon>Leptospirales</taxon>
        <taxon>Leptospiraceae</taxon>
        <taxon>Leptospira</taxon>
    </lineage>
</organism>
<gene>
    <name evidence="1" type="ORF">CH379_06365</name>
</gene>